<name>A0A1I6QII6_9EURY</name>
<dbReference type="FunFam" id="3.40.309.10:FF:000009">
    <property type="entry name" value="Aldehyde dehydrogenase A"/>
    <property type="match status" value="1"/>
</dbReference>
<feature type="domain" description="Aldehyde dehydrogenase" evidence="7">
    <location>
        <begin position="35"/>
        <end position="493"/>
    </location>
</feature>
<dbReference type="GO" id="GO:0016620">
    <property type="term" value="F:oxidoreductase activity, acting on the aldehyde or oxo group of donors, NAD or NADP as acceptor"/>
    <property type="evidence" value="ECO:0007669"/>
    <property type="project" value="InterPro"/>
</dbReference>
<evidence type="ECO:0000256" key="6">
    <source>
        <dbReference type="RuleBase" id="RU003345"/>
    </source>
</evidence>
<dbReference type="Gene3D" id="3.40.309.10">
    <property type="entry name" value="Aldehyde Dehydrogenase, Chain A, domain 2"/>
    <property type="match status" value="1"/>
</dbReference>
<dbReference type="PANTHER" id="PTHR42986:SF1">
    <property type="entry name" value="BENZALDEHYDE DEHYDROGENASE YFMT"/>
    <property type="match status" value="1"/>
</dbReference>
<dbReference type="InterPro" id="IPR015590">
    <property type="entry name" value="Aldehyde_DH_dom"/>
</dbReference>
<dbReference type="Proteomes" id="UP000199199">
    <property type="component" value="Unassembled WGS sequence"/>
</dbReference>
<dbReference type="InterPro" id="IPR029510">
    <property type="entry name" value="Ald_DH_CS_GLU"/>
</dbReference>
<sequence>MGAPTTRGQAEYGTVDDVGIAPDTGWNAQYIDGTWRSPGDRSTISVNAPATREPVGEVPQGTTDDLDEAFQIAETAQSEWAQMPPQERSRIVSTAAQILEEHMEELIHLIAIEGGGVRAKGEFEGGAAVGVASHAAGMALRNRGERSESTIPGKENIVVEEPVGVVGVITPWNFPTVLSMRAVAPAIALGNSVVLKPDEHTPVTGGLLLARVFELAGLPDGVLNVVTGYGEDIGDHFSGHEVPDVISFTGSTEIGRRVATNAVENFHFPALELGGNNAHIVTDDADLEVAIEAGAFGSFTHQGQVCISINRHLVHEDVYDDYVAGLAEAAEHVPVGDPLEDESIVGPIINESQFEEMTDYLEKTVDAGAVVEAGGESDFPYVEPTVLSNVTNDMAAACNEHFGPIAPVIPFSSDEEAIELANDTEMGLSGSVHCRDITRARAIAEQVETGMIHINDQPINDDPQAPFGGVKSSGMGRYNDRWIADEFTTTRWISVQHEPREY</sequence>
<dbReference type="InterPro" id="IPR016163">
    <property type="entry name" value="Ald_DH_C"/>
</dbReference>
<keyword evidence="3 6" id="KW-0560">Oxidoreductase</keyword>
<dbReference type="InterPro" id="IPR016161">
    <property type="entry name" value="Ald_DH/histidinol_DH"/>
</dbReference>
<evidence type="ECO:0000256" key="2">
    <source>
        <dbReference type="ARBA" id="ARBA00011881"/>
    </source>
</evidence>
<evidence type="ECO:0000256" key="3">
    <source>
        <dbReference type="ARBA" id="ARBA00023002"/>
    </source>
</evidence>
<dbReference type="Gene3D" id="3.40.605.10">
    <property type="entry name" value="Aldehyde Dehydrogenase, Chain A, domain 1"/>
    <property type="match status" value="1"/>
</dbReference>
<accession>A0A1I6QII6</accession>
<protein>
    <submittedName>
        <fullName evidence="8">Aldehyde dehydrogenase (NAD+)</fullName>
    </submittedName>
</protein>
<comment type="similarity">
    <text evidence="1 6">Belongs to the aldehyde dehydrogenase family.</text>
</comment>
<gene>
    <name evidence="8" type="ORF">SAMN04488556_1300</name>
</gene>
<keyword evidence="4" id="KW-0520">NAD</keyword>
<dbReference type="PANTHER" id="PTHR42986">
    <property type="entry name" value="BENZALDEHYDE DEHYDROGENASE YFMT"/>
    <property type="match status" value="1"/>
</dbReference>
<dbReference type="RefSeq" id="WP_092902785.1">
    <property type="nucleotide sequence ID" value="NZ_FOZS01000001.1"/>
</dbReference>
<reference evidence="9" key="1">
    <citation type="submission" date="2016-10" db="EMBL/GenBank/DDBJ databases">
        <authorList>
            <person name="Varghese N."/>
            <person name="Submissions S."/>
        </authorList>
    </citation>
    <scope>NUCLEOTIDE SEQUENCE [LARGE SCALE GENOMIC DNA]</scope>
    <source>
        <strain evidence="9">DSM 22427</strain>
    </source>
</reference>
<dbReference type="PROSITE" id="PS00687">
    <property type="entry name" value="ALDEHYDE_DEHYDR_GLU"/>
    <property type="match status" value="1"/>
</dbReference>
<evidence type="ECO:0000259" key="7">
    <source>
        <dbReference type="Pfam" id="PF00171"/>
    </source>
</evidence>
<dbReference type="SUPFAM" id="SSF53720">
    <property type="entry name" value="ALDH-like"/>
    <property type="match status" value="1"/>
</dbReference>
<evidence type="ECO:0000313" key="9">
    <source>
        <dbReference type="Proteomes" id="UP000199199"/>
    </source>
</evidence>
<feature type="active site" evidence="5">
    <location>
        <position position="272"/>
    </location>
</feature>
<evidence type="ECO:0000256" key="1">
    <source>
        <dbReference type="ARBA" id="ARBA00009986"/>
    </source>
</evidence>
<dbReference type="InterPro" id="IPR016162">
    <property type="entry name" value="Ald_DH_N"/>
</dbReference>
<dbReference type="AlphaFoldDB" id="A0A1I6QII6"/>
<organism evidence="8 9">
    <name type="scientific">Halostagnicola kamekurae</name>
    <dbReference type="NCBI Taxonomy" id="619731"/>
    <lineage>
        <taxon>Archaea</taxon>
        <taxon>Methanobacteriati</taxon>
        <taxon>Methanobacteriota</taxon>
        <taxon>Stenosarchaea group</taxon>
        <taxon>Halobacteria</taxon>
        <taxon>Halobacteriales</taxon>
        <taxon>Natrialbaceae</taxon>
        <taxon>Halostagnicola</taxon>
    </lineage>
</organism>
<dbReference type="EMBL" id="FOZS01000001">
    <property type="protein sequence ID" value="SFS52317.1"/>
    <property type="molecule type" value="Genomic_DNA"/>
</dbReference>
<evidence type="ECO:0000313" key="8">
    <source>
        <dbReference type="EMBL" id="SFS52317.1"/>
    </source>
</evidence>
<dbReference type="OrthoDB" id="6342at2157"/>
<proteinExistence type="inferred from homology"/>
<dbReference type="Pfam" id="PF00171">
    <property type="entry name" value="Aldedh"/>
    <property type="match status" value="1"/>
</dbReference>
<keyword evidence="9" id="KW-1185">Reference proteome</keyword>
<evidence type="ECO:0000256" key="5">
    <source>
        <dbReference type="PROSITE-ProRule" id="PRU10007"/>
    </source>
</evidence>
<comment type="subunit">
    <text evidence="2">Homotetramer.</text>
</comment>
<dbReference type="FunFam" id="3.40.605.10:FF:000007">
    <property type="entry name" value="NAD/NADP-dependent betaine aldehyde dehydrogenase"/>
    <property type="match status" value="1"/>
</dbReference>
<evidence type="ECO:0000256" key="4">
    <source>
        <dbReference type="ARBA" id="ARBA00023027"/>
    </source>
</evidence>